<dbReference type="EMBL" id="SDWJ01000001">
    <property type="protein sequence ID" value="MVZ97469.1"/>
    <property type="molecule type" value="Genomic_DNA"/>
</dbReference>
<evidence type="ECO:0000256" key="2">
    <source>
        <dbReference type="ARBA" id="ARBA00010265"/>
    </source>
</evidence>
<name>A0A6I4LX68_9SPHN</name>
<keyword evidence="4" id="KW-0812">Transmembrane</keyword>
<gene>
    <name evidence="7" type="ORF">EUU23_07095</name>
</gene>
<dbReference type="Proteomes" id="UP000471147">
    <property type="component" value="Unassembled WGS sequence"/>
</dbReference>
<keyword evidence="8" id="KW-1185">Reference proteome</keyword>
<comment type="similarity">
    <text evidence="2">Belongs to the TrbI/VirB10 family.</text>
</comment>
<keyword evidence="6" id="KW-0472">Membrane</keyword>
<dbReference type="InterPro" id="IPR005498">
    <property type="entry name" value="T4SS_VirB10/TraB/TrbI"/>
</dbReference>
<keyword evidence="5" id="KW-1133">Transmembrane helix</keyword>
<dbReference type="Pfam" id="PF03743">
    <property type="entry name" value="TrbI"/>
    <property type="match status" value="1"/>
</dbReference>
<dbReference type="CDD" id="cd16429">
    <property type="entry name" value="VirB10"/>
    <property type="match status" value="1"/>
</dbReference>
<evidence type="ECO:0000313" key="8">
    <source>
        <dbReference type="Proteomes" id="UP000471147"/>
    </source>
</evidence>
<proteinExistence type="inferred from homology"/>
<evidence type="ECO:0000256" key="6">
    <source>
        <dbReference type="ARBA" id="ARBA00023136"/>
    </source>
</evidence>
<evidence type="ECO:0000256" key="4">
    <source>
        <dbReference type="ARBA" id="ARBA00022692"/>
    </source>
</evidence>
<dbReference type="GO" id="GO:0005886">
    <property type="term" value="C:plasma membrane"/>
    <property type="evidence" value="ECO:0007669"/>
    <property type="project" value="UniProtKB-SubCell"/>
</dbReference>
<comment type="subcellular location">
    <subcellularLocation>
        <location evidence="1">Cell membrane</location>
        <topology evidence="1">Single-pass membrane protein</topology>
    </subcellularLocation>
</comment>
<comment type="caution">
    <text evidence="7">The sequence shown here is derived from an EMBL/GenBank/DDBJ whole genome shotgun (WGS) entry which is preliminary data.</text>
</comment>
<dbReference type="Gene3D" id="2.40.128.260">
    <property type="entry name" value="Type IV secretion system, VirB10/TraB/TrbI"/>
    <property type="match status" value="2"/>
</dbReference>
<evidence type="ECO:0000256" key="5">
    <source>
        <dbReference type="ARBA" id="ARBA00022989"/>
    </source>
</evidence>
<sequence>MRIIWLQIAGGKAMNHLKPEGADPRSEMQAEALESANAPVLSPVAMPAGLSPGLKLGFVGIGLLGILTFTTLATSRGDASQTAAKQTGSTVANIVPQGGLVPKAVLLPGPPELPPPTLVPPPVDAAGAPIMGVIGPQAPVPSRLLAPGVVVDLTKGGPAILPPTPGLAGVKADDLSADDRFADRVAAAENAPARAVRIANSSYTVPQGAIIAGVLETAINSDLPGYVRAVVSRDVMGFDGRRVLIPSGSRLIGQYKSGLTAGQSRAFIVWTRLTRPDGVTISLGSPVTDPLGRAGLGGKVDSHFLKRFGSAILLSVVQSGLGLLQRGNNDVVVRTADDAKSVAGIALQRDISIPPTVKVAQGTAIRIFIARDLDFSGTDGGVQ</sequence>
<dbReference type="AlphaFoldDB" id="A0A6I4LX68"/>
<organism evidence="7 8">
    <name type="scientific">Sphingorhabdus profundilacus</name>
    <dbReference type="NCBI Taxonomy" id="2509718"/>
    <lineage>
        <taxon>Bacteria</taxon>
        <taxon>Pseudomonadati</taxon>
        <taxon>Pseudomonadota</taxon>
        <taxon>Alphaproteobacteria</taxon>
        <taxon>Sphingomonadales</taxon>
        <taxon>Sphingomonadaceae</taxon>
        <taxon>Sphingorhabdus</taxon>
    </lineage>
</organism>
<accession>A0A6I4LX68</accession>
<dbReference type="InterPro" id="IPR047695">
    <property type="entry name" value="T4SS_VirB10/PtlG"/>
</dbReference>
<keyword evidence="3" id="KW-1003">Cell membrane</keyword>
<dbReference type="NCBIfam" id="NF038091">
    <property type="entry name" value="T4SS_VirB10"/>
    <property type="match status" value="1"/>
</dbReference>
<evidence type="ECO:0000313" key="7">
    <source>
        <dbReference type="EMBL" id="MVZ97469.1"/>
    </source>
</evidence>
<evidence type="ECO:0000256" key="1">
    <source>
        <dbReference type="ARBA" id="ARBA00004162"/>
    </source>
</evidence>
<dbReference type="InterPro" id="IPR042217">
    <property type="entry name" value="T4SS_VirB10/TrbI"/>
</dbReference>
<evidence type="ECO:0000256" key="3">
    <source>
        <dbReference type="ARBA" id="ARBA00022475"/>
    </source>
</evidence>
<protein>
    <submittedName>
        <fullName evidence="7">TrbI/VirB10 family protein</fullName>
    </submittedName>
</protein>
<reference evidence="7 8" key="1">
    <citation type="submission" date="2019-01" db="EMBL/GenBank/DDBJ databases">
        <title>Sphingorhabdus lacus sp.nov., isolated from an oligotrophic freshwater lake.</title>
        <authorList>
            <person name="Park M."/>
        </authorList>
    </citation>
    <scope>NUCLEOTIDE SEQUENCE [LARGE SCALE GENOMIC DNA]</scope>
    <source>
        <strain evidence="7 8">IMCC26285</strain>
    </source>
</reference>